<dbReference type="KEGG" id="eta:ETA_33310"/>
<dbReference type="STRING" id="465817.ETA_33310"/>
<feature type="domain" description="EAL" evidence="1">
    <location>
        <begin position="1"/>
        <end position="238"/>
    </location>
</feature>
<dbReference type="HOGENOM" id="CLU_089254_3_0_6"/>
<gene>
    <name evidence="2" type="ordered locus">ETA_33310</name>
</gene>
<dbReference type="SMART" id="SM00052">
    <property type="entry name" value="EAL"/>
    <property type="match status" value="1"/>
</dbReference>
<dbReference type="GO" id="GO:0071111">
    <property type="term" value="F:cyclic-guanylate-specific phosphodiesterase activity"/>
    <property type="evidence" value="ECO:0007669"/>
    <property type="project" value="InterPro"/>
</dbReference>
<sequence length="241" mass="28150">MQISPSAVPPVTRYVFHPMYNGAGRTIAFECLTRFPHLANQGSDCVEHFFLHASAQQRRAIFLSQLAFIEVHQTWFRQRGVIVTLNVDDDTLSLLAQSEMIRRVKKMGFIHFEVHENASRLFWQQQLHSLLTRHYSLWLDDFGNGIARMQMLPGCAFRFIKIDKQVFWNYWRHPTGKRQLASLLTELQRGNFCVVIEGIETGAQRQWLGNMPFYALQGKLWSEMSMEELKETPSMLYTDPH</sequence>
<dbReference type="Gene3D" id="3.20.20.450">
    <property type="entry name" value="EAL domain"/>
    <property type="match status" value="1"/>
</dbReference>
<dbReference type="eggNOG" id="COG2200">
    <property type="taxonomic scope" value="Bacteria"/>
</dbReference>
<name>B2VHG6_ERWT9</name>
<protein>
    <recommendedName>
        <fullName evidence="1">EAL domain-containing protein</fullName>
    </recommendedName>
</protein>
<evidence type="ECO:0000313" key="3">
    <source>
        <dbReference type="Proteomes" id="UP000001726"/>
    </source>
</evidence>
<keyword evidence="3" id="KW-1185">Reference proteome</keyword>
<evidence type="ECO:0000259" key="1">
    <source>
        <dbReference type="PROSITE" id="PS50883"/>
    </source>
</evidence>
<accession>B2VHG6</accession>
<proteinExistence type="predicted"/>
<dbReference type="EMBL" id="CU468135">
    <property type="protein sequence ID" value="CAO98377.1"/>
    <property type="molecule type" value="Genomic_DNA"/>
</dbReference>
<dbReference type="InterPro" id="IPR050706">
    <property type="entry name" value="Cyclic-di-GMP_PDE-like"/>
</dbReference>
<dbReference type="Pfam" id="PF00563">
    <property type="entry name" value="EAL"/>
    <property type="match status" value="1"/>
</dbReference>
<dbReference type="InterPro" id="IPR001633">
    <property type="entry name" value="EAL_dom"/>
</dbReference>
<dbReference type="AlphaFoldDB" id="B2VHG6"/>
<dbReference type="RefSeq" id="WP_012443001.1">
    <property type="nucleotide sequence ID" value="NC_010694.1"/>
</dbReference>
<organism evidence="2 3">
    <name type="scientific">Erwinia tasmaniensis (strain DSM 17950 / CFBP 7177 / CIP 109463 / NCPPB 4357 / Et1/99)</name>
    <dbReference type="NCBI Taxonomy" id="465817"/>
    <lineage>
        <taxon>Bacteria</taxon>
        <taxon>Pseudomonadati</taxon>
        <taxon>Pseudomonadota</taxon>
        <taxon>Gammaproteobacteria</taxon>
        <taxon>Enterobacterales</taxon>
        <taxon>Erwiniaceae</taxon>
        <taxon>Erwinia</taxon>
    </lineage>
</organism>
<dbReference type="OrthoDB" id="6614383at2"/>
<dbReference type="PANTHER" id="PTHR33121:SF78">
    <property type="entry name" value="CYCLIC DI-GMP PHOSPHODIESTERASE PDEH"/>
    <property type="match status" value="1"/>
</dbReference>
<dbReference type="SUPFAM" id="SSF141868">
    <property type="entry name" value="EAL domain-like"/>
    <property type="match status" value="1"/>
</dbReference>
<dbReference type="PROSITE" id="PS50883">
    <property type="entry name" value="EAL"/>
    <property type="match status" value="1"/>
</dbReference>
<dbReference type="InterPro" id="IPR035919">
    <property type="entry name" value="EAL_sf"/>
</dbReference>
<dbReference type="Proteomes" id="UP000001726">
    <property type="component" value="Chromosome"/>
</dbReference>
<evidence type="ECO:0000313" key="2">
    <source>
        <dbReference type="EMBL" id="CAO98377.1"/>
    </source>
</evidence>
<reference evidence="2 3" key="1">
    <citation type="journal article" date="2008" name="Environ. Microbiol.">
        <title>The genome of Erwinia tasmaniensis strain Et1/99, a non-pathogenic bacterium in the genus Erwinia.</title>
        <authorList>
            <person name="Kube M."/>
            <person name="Migdoll A.M."/>
            <person name="Mueller I."/>
            <person name="Kuhl H."/>
            <person name="Beck A."/>
            <person name="Reinhardt R."/>
            <person name="Geider K."/>
        </authorList>
    </citation>
    <scope>NUCLEOTIDE SEQUENCE [LARGE SCALE GENOMIC DNA]</scope>
    <source>
        <strain evidence="3">DSM 17950 / CFBP 7177 / CIP 109463 / NCPPB 4357 / Et1/99</strain>
    </source>
</reference>
<dbReference type="PANTHER" id="PTHR33121">
    <property type="entry name" value="CYCLIC DI-GMP PHOSPHODIESTERASE PDEF"/>
    <property type="match status" value="1"/>
</dbReference>